<reference evidence="8 9" key="1">
    <citation type="submission" date="2019-09" db="EMBL/GenBank/DDBJ databases">
        <title>Ecophysiology of the spiral-shaped methanotroph Methylospira mobilis as revealed by the complete genome sequence.</title>
        <authorList>
            <person name="Oshkin I.Y."/>
            <person name="Dedysh S.N."/>
            <person name="Miroshnikov K."/>
            <person name="Danilova O.V."/>
            <person name="Hakobyan A."/>
            <person name="Liesack W."/>
        </authorList>
    </citation>
    <scope>NUCLEOTIDE SEQUENCE [LARGE SCALE GENOMIC DNA]</scope>
    <source>
        <strain evidence="8 9">Shm1</strain>
    </source>
</reference>
<dbReference type="GO" id="GO:0046677">
    <property type="term" value="P:response to antibiotic"/>
    <property type="evidence" value="ECO:0007669"/>
    <property type="project" value="TreeGrafter"/>
</dbReference>
<protein>
    <submittedName>
        <fullName evidence="8">Efflux RND transporter periplasmic adaptor subunit</fullName>
    </submittedName>
</protein>
<feature type="domain" description="Multidrug resistance protein MdtA-like beta-barrel" evidence="6">
    <location>
        <begin position="219"/>
        <end position="306"/>
    </location>
</feature>
<feature type="domain" description="Multidrug resistance protein MdtA-like alpha-helical hairpin" evidence="4">
    <location>
        <begin position="113"/>
        <end position="182"/>
    </location>
</feature>
<dbReference type="Pfam" id="PF25967">
    <property type="entry name" value="RND-MFP_C"/>
    <property type="match status" value="1"/>
</dbReference>
<dbReference type="Proteomes" id="UP000325755">
    <property type="component" value="Chromosome"/>
</dbReference>
<dbReference type="Pfam" id="PF25944">
    <property type="entry name" value="Beta-barrel_RND"/>
    <property type="match status" value="1"/>
</dbReference>
<dbReference type="PROSITE" id="PS51257">
    <property type="entry name" value="PROKAR_LIPOPROTEIN"/>
    <property type="match status" value="1"/>
</dbReference>
<evidence type="ECO:0000256" key="1">
    <source>
        <dbReference type="ARBA" id="ARBA00004519"/>
    </source>
</evidence>
<evidence type="ECO:0000256" key="3">
    <source>
        <dbReference type="SAM" id="MobiDB-lite"/>
    </source>
</evidence>
<dbReference type="AlphaFoldDB" id="A0A5Q0BI39"/>
<dbReference type="GO" id="GO:0030313">
    <property type="term" value="C:cell envelope"/>
    <property type="evidence" value="ECO:0007669"/>
    <property type="project" value="UniProtKB-SubCell"/>
</dbReference>
<dbReference type="Pfam" id="PF25876">
    <property type="entry name" value="HH_MFP_RND"/>
    <property type="match status" value="1"/>
</dbReference>
<dbReference type="InterPro" id="IPR006143">
    <property type="entry name" value="RND_pump_MFP"/>
</dbReference>
<evidence type="ECO:0000313" key="9">
    <source>
        <dbReference type="Proteomes" id="UP000325755"/>
    </source>
</evidence>
<dbReference type="InterPro" id="IPR058624">
    <property type="entry name" value="MdtA-like_HH"/>
</dbReference>
<dbReference type="GO" id="GO:0022857">
    <property type="term" value="F:transmembrane transporter activity"/>
    <property type="evidence" value="ECO:0007669"/>
    <property type="project" value="InterPro"/>
</dbReference>
<dbReference type="OrthoDB" id="9800613at2"/>
<comment type="subcellular location">
    <subcellularLocation>
        <location evidence="1">Cell inner membrane</location>
        <topology evidence="1">Lipid-anchor</topology>
    </subcellularLocation>
</comment>
<evidence type="ECO:0000259" key="5">
    <source>
        <dbReference type="Pfam" id="PF25917"/>
    </source>
</evidence>
<dbReference type="NCBIfam" id="TIGR01730">
    <property type="entry name" value="RND_mfp"/>
    <property type="match status" value="1"/>
</dbReference>
<feature type="domain" description="Multidrug resistance protein MdtA-like C-terminal permuted SH3" evidence="7">
    <location>
        <begin position="314"/>
        <end position="372"/>
    </location>
</feature>
<proteinExistence type="inferred from homology"/>
<dbReference type="KEGG" id="mmob:F6R98_13720"/>
<comment type="similarity">
    <text evidence="2">Belongs to the membrane fusion protein (MFP) (TC 8.A.1) family.</text>
</comment>
<evidence type="ECO:0000256" key="2">
    <source>
        <dbReference type="ARBA" id="ARBA00009477"/>
    </source>
</evidence>
<dbReference type="Gene3D" id="2.40.30.170">
    <property type="match status" value="1"/>
</dbReference>
<accession>A0A5Q0BI39</accession>
<dbReference type="RefSeq" id="WP_153249529.1">
    <property type="nucleotide sequence ID" value="NZ_CP044205.1"/>
</dbReference>
<evidence type="ECO:0000259" key="6">
    <source>
        <dbReference type="Pfam" id="PF25944"/>
    </source>
</evidence>
<organism evidence="8 9">
    <name type="scientific">Candidatus Methylospira mobilis</name>
    <dbReference type="NCBI Taxonomy" id="1808979"/>
    <lineage>
        <taxon>Bacteria</taxon>
        <taxon>Pseudomonadati</taxon>
        <taxon>Pseudomonadota</taxon>
        <taxon>Gammaproteobacteria</taxon>
        <taxon>Methylococcales</taxon>
        <taxon>Methylococcaceae</taxon>
        <taxon>Candidatus Methylospira</taxon>
    </lineage>
</organism>
<dbReference type="SUPFAM" id="SSF111369">
    <property type="entry name" value="HlyD-like secretion proteins"/>
    <property type="match status" value="1"/>
</dbReference>
<dbReference type="InterPro" id="IPR058627">
    <property type="entry name" value="MdtA-like_C"/>
</dbReference>
<dbReference type="PANTHER" id="PTHR30158">
    <property type="entry name" value="ACRA/E-RELATED COMPONENT OF DRUG EFFLUX TRANSPORTER"/>
    <property type="match status" value="1"/>
</dbReference>
<feature type="region of interest" description="Disordered" evidence="3">
    <location>
        <begin position="386"/>
        <end position="407"/>
    </location>
</feature>
<dbReference type="Pfam" id="PF25917">
    <property type="entry name" value="BSH_RND"/>
    <property type="match status" value="1"/>
</dbReference>
<dbReference type="InterPro" id="IPR058626">
    <property type="entry name" value="MdtA-like_b-barrel"/>
</dbReference>
<dbReference type="PANTHER" id="PTHR30158:SF24">
    <property type="entry name" value="HLYD FAMILY SECRETION PROTEIN"/>
    <property type="match status" value="1"/>
</dbReference>
<dbReference type="Gene3D" id="2.40.50.100">
    <property type="match status" value="1"/>
</dbReference>
<evidence type="ECO:0000259" key="4">
    <source>
        <dbReference type="Pfam" id="PF25876"/>
    </source>
</evidence>
<gene>
    <name evidence="8" type="ORF">F6R98_13720</name>
</gene>
<dbReference type="Gene3D" id="2.40.420.20">
    <property type="match status" value="1"/>
</dbReference>
<name>A0A5Q0BI39_9GAMM</name>
<dbReference type="GO" id="GO:0005886">
    <property type="term" value="C:plasma membrane"/>
    <property type="evidence" value="ECO:0007669"/>
    <property type="project" value="TreeGrafter"/>
</dbReference>
<evidence type="ECO:0000313" key="8">
    <source>
        <dbReference type="EMBL" id="QFY43545.1"/>
    </source>
</evidence>
<dbReference type="EMBL" id="CP044205">
    <property type="protein sequence ID" value="QFY43545.1"/>
    <property type="molecule type" value="Genomic_DNA"/>
</dbReference>
<evidence type="ECO:0000259" key="7">
    <source>
        <dbReference type="Pfam" id="PF25967"/>
    </source>
</evidence>
<sequence>MVSRNIYNFRETFPVIRIFRIGIVTALVLASAACKKPNTYVPPPPPQVTISHPSVGPVTPFLEFTGNIQSIKTVELVARVEGYLEKVLFREGDIVKEGQLMFLLQQDTYEAKLQQAQAQLLADKAKLLHAETELTRYSGLLQQNAAPQTSVDQYRYERDATKAAIMADEANVTLAKLNLSYTRVTAPFTGRAGRRLKDPGNLVGAGEKTVLAEINQLDPIYAYFTISEQDLLHVRKEHENDGRERGRVPEIPVFMGLANEEGYPHKGALDFAGIRLDTTTGTLLLRATFNNSDFRIFPGSFARIKTPIDNPAAALLLPEDAISFDQQGPYVLLVDGNNIVQRRSVVTGSRSGKQIAITDGVSAEDWVIVNGLLSAIPGKPVTPVKQTAAETGSGNVPEIAGAGAAAQ</sequence>
<dbReference type="InParanoid" id="A0A5Q0BI39"/>
<dbReference type="InterPro" id="IPR058625">
    <property type="entry name" value="MdtA-like_BSH"/>
</dbReference>
<keyword evidence="9" id="KW-1185">Reference proteome</keyword>
<feature type="domain" description="Multidrug resistance protein MdtA-like barrel-sandwich hybrid" evidence="5">
    <location>
        <begin position="73"/>
        <end position="212"/>
    </location>
</feature>
<dbReference type="Gene3D" id="1.10.287.470">
    <property type="entry name" value="Helix hairpin bin"/>
    <property type="match status" value="1"/>
</dbReference>